<sequence length="99" mass="11552">MNEIVLNEDEGLIELELFWDGSRNLEPRSVDEDDIWVATPSPNFRTTPEGGCLTHVRFNMLESHKRGRFSLESGFEPRILRLRSRDISTMSEVPNLWYV</sequence>
<name>A0A4Y2S505_ARAVE</name>
<organism evidence="1 2">
    <name type="scientific">Araneus ventricosus</name>
    <name type="common">Orbweaver spider</name>
    <name type="synonym">Epeira ventricosa</name>
    <dbReference type="NCBI Taxonomy" id="182803"/>
    <lineage>
        <taxon>Eukaryota</taxon>
        <taxon>Metazoa</taxon>
        <taxon>Ecdysozoa</taxon>
        <taxon>Arthropoda</taxon>
        <taxon>Chelicerata</taxon>
        <taxon>Arachnida</taxon>
        <taxon>Araneae</taxon>
        <taxon>Araneomorphae</taxon>
        <taxon>Entelegynae</taxon>
        <taxon>Araneoidea</taxon>
        <taxon>Araneidae</taxon>
        <taxon>Araneus</taxon>
    </lineage>
</organism>
<proteinExistence type="predicted"/>
<evidence type="ECO:0000313" key="2">
    <source>
        <dbReference type="Proteomes" id="UP000499080"/>
    </source>
</evidence>
<keyword evidence="2" id="KW-1185">Reference proteome</keyword>
<evidence type="ECO:0000313" key="1">
    <source>
        <dbReference type="EMBL" id="GBN82300.1"/>
    </source>
</evidence>
<reference evidence="1 2" key="1">
    <citation type="journal article" date="2019" name="Sci. Rep.">
        <title>Orb-weaving spider Araneus ventricosus genome elucidates the spidroin gene catalogue.</title>
        <authorList>
            <person name="Kono N."/>
            <person name="Nakamura H."/>
            <person name="Ohtoshi R."/>
            <person name="Moran D.A.P."/>
            <person name="Shinohara A."/>
            <person name="Yoshida Y."/>
            <person name="Fujiwara M."/>
            <person name="Mori M."/>
            <person name="Tomita M."/>
            <person name="Arakawa K."/>
        </authorList>
    </citation>
    <scope>NUCLEOTIDE SEQUENCE [LARGE SCALE GENOMIC DNA]</scope>
</reference>
<accession>A0A4Y2S505</accession>
<dbReference type="Proteomes" id="UP000499080">
    <property type="component" value="Unassembled WGS sequence"/>
</dbReference>
<gene>
    <name evidence="1" type="ORF">AVEN_78246_1</name>
</gene>
<comment type="caution">
    <text evidence="1">The sequence shown here is derived from an EMBL/GenBank/DDBJ whole genome shotgun (WGS) entry which is preliminary data.</text>
</comment>
<dbReference type="AlphaFoldDB" id="A0A4Y2S505"/>
<dbReference type="EMBL" id="BGPR01019564">
    <property type="protein sequence ID" value="GBN82300.1"/>
    <property type="molecule type" value="Genomic_DNA"/>
</dbReference>
<protein>
    <submittedName>
        <fullName evidence="1">Uncharacterized protein</fullName>
    </submittedName>
</protein>